<dbReference type="UniPathway" id="UPA00098">
    <property type="reaction ID" value="UER00361"/>
</dbReference>
<dbReference type="EC" id="1.5.1.2" evidence="4 5"/>
<dbReference type="PANTHER" id="PTHR11645">
    <property type="entry name" value="PYRROLINE-5-CARBOXYLATE REDUCTASE"/>
    <property type="match status" value="1"/>
</dbReference>
<dbReference type="NCBIfam" id="TIGR00112">
    <property type="entry name" value="proC"/>
    <property type="match status" value="1"/>
</dbReference>
<dbReference type="InterPro" id="IPR000304">
    <property type="entry name" value="Pyrroline-COOH_reductase"/>
</dbReference>
<dbReference type="InterPro" id="IPR029036">
    <property type="entry name" value="P5CR_dimer"/>
</dbReference>
<evidence type="ECO:0000313" key="9">
    <source>
        <dbReference type="EMBL" id="TCK47255.1"/>
    </source>
</evidence>
<dbReference type="GO" id="GO:0005737">
    <property type="term" value="C:cytoplasm"/>
    <property type="evidence" value="ECO:0007669"/>
    <property type="project" value="UniProtKB-SubCell"/>
</dbReference>
<evidence type="ECO:0000256" key="6">
    <source>
        <dbReference type="PIRSR" id="PIRSR000193-1"/>
    </source>
</evidence>
<keyword evidence="4" id="KW-0963">Cytoplasm</keyword>
<dbReference type="EMBL" id="SMGD01000015">
    <property type="protein sequence ID" value="TCK47255.1"/>
    <property type="molecule type" value="Genomic_DNA"/>
</dbReference>
<dbReference type="InterPro" id="IPR008927">
    <property type="entry name" value="6-PGluconate_DH-like_C_sf"/>
</dbReference>
<dbReference type="InterPro" id="IPR036291">
    <property type="entry name" value="NAD(P)-bd_dom_sf"/>
</dbReference>
<dbReference type="InterPro" id="IPR028939">
    <property type="entry name" value="P5C_Rdtase_cat_N"/>
</dbReference>
<evidence type="ECO:0000256" key="3">
    <source>
        <dbReference type="ARBA" id="ARBA00023002"/>
    </source>
</evidence>
<dbReference type="AlphaFoldDB" id="A0A4R1J9G9"/>
<dbReference type="Pfam" id="PF03807">
    <property type="entry name" value="F420_oxidored"/>
    <property type="match status" value="1"/>
</dbReference>
<keyword evidence="4" id="KW-0028">Amino-acid biosynthesis</keyword>
<organism evidence="9 10">
    <name type="scientific">Celerinatantimonas diazotrophica</name>
    <dbReference type="NCBI Taxonomy" id="412034"/>
    <lineage>
        <taxon>Bacteria</taxon>
        <taxon>Pseudomonadati</taxon>
        <taxon>Pseudomonadota</taxon>
        <taxon>Gammaproteobacteria</taxon>
        <taxon>Celerinatantimonadaceae</taxon>
        <taxon>Celerinatantimonas</taxon>
    </lineage>
</organism>
<evidence type="ECO:0000259" key="7">
    <source>
        <dbReference type="Pfam" id="PF03807"/>
    </source>
</evidence>
<dbReference type="FunFam" id="1.10.3730.10:FF:000001">
    <property type="entry name" value="Pyrroline-5-carboxylate reductase"/>
    <property type="match status" value="1"/>
</dbReference>
<dbReference type="Proteomes" id="UP000295565">
    <property type="component" value="Unassembled WGS sequence"/>
</dbReference>
<keyword evidence="3 4" id="KW-0560">Oxidoreductase</keyword>
<feature type="binding site" evidence="6">
    <location>
        <begin position="70"/>
        <end position="73"/>
    </location>
    <ligand>
        <name>NADP(+)</name>
        <dbReference type="ChEBI" id="CHEBI:58349"/>
    </ligand>
</feature>
<dbReference type="OrthoDB" id="9805754at2"/>
<evidence type="ECO:0000256" key="5">
    <source>
        <dbReference type="NCBIfam" id="TIGR00112"/>
    </source>
</evidence>
<comment type="catalytic activity">
    <reaction evidence="4">
        <text>L-proline + NAD(+) = (S)-1-pyrroline-5-carboxylate + NADH + 2 H(+)</text>
        <dbReference type="Rhea" id="RHEA:14105"/>
        <dbReference type="ChEBI" id="CHEBI:15378"/>
        <dbReference type="ChEBI" id="CHEBI:17388"/>
        <dbReference type="ChEBI" id="CHEBI:57540"/>
        <dbReference type="ChEBI" id="CHEBI:57945"/>
        <dbReference type="ChEBI" id="CHEBI:60039"/>
        <dbReference type="EC" id="1.5.1.2"/>
    </reaction>
</comment>
<comment type="function">
    <text evidence="4">Catalyzes the reduction of 1-pyrroline-5-carboxylate (PCA) to L-proline.</text>
</comment>
<evidence type="ECO:0000256" key="1">
    <source>
        <dbReference type="ARBA" id="ARBA00005525"/>
    </source>
</evidence>
<gene>
    <name evidence="4" type="primary">proC</name>
    <name evidence="9" type="ORF">EV690_2963</name>
</gene>
<proteinExistence type="inferred from homology"/>
<dbReference type="RefSeq" id="WP_131913708.1">
    <property type="nucleotide sequence ID" value="NZ_OU594967.1"/>
</dbReference>
<dbReference type="GO" id="GO:0004735">
    <property type="term" value="F:pyrroline-5-carboxylate reductase activity"/>
    <property type="evidence" value="ECO:0007669"/>
    <property type="project" value="UniProtKB-UniRule"/>
</dbReference>
<evidence type="ECO:0000256" key="4">
    <source>
        <dbReference type="HAMAP-Rule" id="MF_01925"/>
    </source>
</evidence>
<reference evidence="9 10" key="1">
    <citation type="submission" date="2019-03" db="EMBL/GenBank/DDBJ databases">
        <title>Genomic Encyclopedia of Type Strains, Phase IV (KMG-IV): sequencing the most valuable type-strain genomes for metagenomic binning, comparative biology and taxonomic classification.</title>
        <authorList>
            <person name="Goeker M."/>
        </authorList>
    </citation>
    <scope>NUCLEOTIDE SEQUENCE [LARGE SCALE GENOMIC DNA]</scope>
    <source>
        <strain evidence="9 10">DSM 18577</strain>
    </source>
</reference>
<comment type="similarity">
    <text evidence="1 4">Belongs to the pyrroline-5-carboxylate reductase family.</text>
</comment>
<evidence type="ECO:0000256" key="2">
    <source>
        <dbReference type="ARBA" id="ARBA00022857"/>
    </source>
</evidence>
<dbReference type="Gene3D" id="3.40.50.720">
    <property type="entry name" value="NAD(P)-binding Rossmann-like Domain"/>
    <property type="match status" value="1"/>
</dbReference>
<dbReference type="GO" id="GO:0055129">
    <property type="term" value="P:L-proline biosynthetic process"/>
    <property type="evidence" value="ECO:0007669"/>
    <property type="project" value="UniProtKB-UniRule"/>
</dbReference>
<comment type="subcellular location">
    <subcellularLocation>
        <location evidence="4">Cytoplasm</location>
    </subcellularLocation>
</comment>
<dbReference type="HAMAP" id="MF_01925">
    <property type="entry name" value="P5C_reductase"/>
    <property type="match status" value="1"/>
</dbReference>
<protein>
    <recommendedName>
        <fullName evidence="4 5">Pyrroline-5-carboxylate reductase</fullName>
        <shortName evidence="4">P5C reductase</shortName>
        <shortName evidence="4">P5CR</shortName>
        <ecNumber evidence="4 5">1.5.1.2</ecNumber>
    </recommendedName>
    <alternativeName>
        <fullName evidence="4">PCA reductase</fullName>
    </alternativeName>
</protein>
<keyword evidence="4" id="KW-0641">Proline biosynthesis</keyword>
<evidence type="ECO:0000313" key="10">
    <source>
        <dbReference type="Proteomes" id="UP000295565"/>
    </source>
</evidence>
<dbReference type="SUPFAM" id="SSF48179">
    <property type="entry name" value="6-phosphogluconate dehydrogenase C-terminal domain-like"/>
    <property type="match status" value="1"/>
</dbReference>
<feature type="domain" description="Pyrroline-5-carboxylate reductase dimerisation" evidence="8">
    <location>
        <begin position="163"/>
        <end position="268"/>
    </location>
</feature>
<keyword evidence="10" id="KW-1185">Reference proteome</keyword>
<dbReference type="PIRSF" id="PIRSF000193">
    <property type="entry name" value="Pyrrol-5-carb_rd"/>
    <property type="match status" value="1"/>
</dbReference>
<evidence type="ECO:0000259" key="8">
    <source>
        <dbReference type="Pfam" id="PF14748"/>
    </source>
</evidence>
<accession>A0A4R1J9G9</accession>
<feature type="domain" description="Pyrroline-5-carboxylate reductase catalytic N-terminal" evidence="7">
    <location>
        <begin position="5"/>
        <end position="100"/>
    </location>
</feature>
<dbReference type="Gene3D" id="1.10.3730.10">
    <property type="entry name" value="ProC C-terminal domain-like"/>
    <property type="match status" value="1"/>
</dbReference>
<dbReference type="SUPFAM" id="SSF51735">
    <property type="entry name" value="NAD(P)-binding Rossmann-fold domains"/>
    <property type="match status" value="1"/>
</dbReference>
<comment type="caution">
    <text evidence="9">The sequence shown here is derived from an EMBL/GenBank/DDBJ whole genome shotgun (WGS) entry which is preliminary data.</text>
</comment>
<dbReference type="PANTHER" id="PTHR11645:SF0">
    <property type="entry name" value="PYRROLINE-5-CARBOXYLATE REDUCTASE 3"/>
    <property type="match status" value="1"/>
</dbReference>
<comment type="pathway">
    <text evidence="4">Amino-acid biosynthesis; L-proline biosynthesis; L-proline from L-glutamate 5-semialdehyde: step 1/1.</text>
</comment>
<comment type="catalytic activity">
    <reaction evidence="4">
        <text>L-proline + NADP(+) = (S)-1-pyrroline-5-carboxylate + NADPH + 2 H(+)</text>
        <dbReference type="Rhea" id="RHEA:14109"/>
        <dbReference type="ChEBI" id="CHEBI:15378"/>
        <dbReference type="ChEBI" id="CHEBI:17388"/>
        <dbReference type="ChEBI" id="CHEBI:57783"/>
        <dbReference type="ChEBI" id="CHEBI:58349"/>
        <dbReference type="ChEBI" id="CHEBI:60039"/>
        <dbReference type="EC" id="1.5.1.2"/>
    </reaction>
</comment>
<feature type="binding site" evidence="6">
    <location>
        <begin position="9"/>
        <end position="14"/>
    </location>
    <ligand>
        <name>NADP(+)</name>
        <dbReference type="ChEBI" id="CHEBI:58349"/>
    </ligand>
</feature>
<sequence length="272" mass="28893">MSTPRIVFIGAGHMASSLIAGMVKQGMDAQFIGACDHNPPKLAALHKQYQIHTYPDSLTALANADVIVLAVKPQVMQRLCEQLKQEGAIQDKLFISLAAGITCEHLKKWLGDVAVIRAMPNLPSKVGLGVTALFANSVANDAHQQIATQALQSVGKVIWVENEQGINHIIAAAGSAPAYFFLLMDAMSQYAQQLGLSAEQAREIVTQTALGSATLAAQESDTSLGQMCANVAVKGGTTAEAVNVFENAGLRDTVRQAMQAAIDKSKQLEDQL</sequence>
<keyword evidence="2 4" id="KW-0521">NADP</keyword>
<name>A0A4R1J9G9_9GAMM</name>
<dbReference type="Pfam" id="PF14748">
    <property type="entry name" value="P5CR_dimer"/>
    <property type="match status" value="1"/>
</dbReference>